<evidence type="ECO:0000256" key="15">
    <source>
        <dbReference type="SAM" id="SignalP"/>
    </source>
</evidence>
<feature type="transmembrane region" description="Helical" evidence="14">
    <location>
        <begin position="105"/>
        <end position="125"/>
    </location>
</feature>
<keyword evidence="5" id="KW-0964">Secreted</keyword>
<dbReference type="InterPro" id="IPR008427">
    <property type="entry name" value="Extracellular_membr_CFEM_dom"/>
</dbReference>
<dbReference type="Pfam" id="PF20684">
    <property type="entry name" value="Fung_rhodopsin"/>
    <property type="match status" value="1"/>
</dbReference>
<evidence type="ECO:0000256" key="2">
    <source>
        <dbReference type="ARBA" id="ARBA00004589"/>
    </source>
</evidence>
<evidence type="ECO:0000256" key="9">
    <source>
        <dbReference type="ARBA" id="ARBA00022989"/>
    </source>
</evidence>
<evidence type="ECO:0000256" key="7">
    <source>
        <dbReference type="ARBA" id="ARBA00022692"/>
    </source>
</evidence>
<keyword evidence="11" id="KW-1015">Disulfide bond</keyword>
<reference evidence="18 19" key="1">
    <citation type="submission" date="2016-03" db="EMBL/GenBank/DDBJ databases">
        <authorList>
            <person name="Ploux O."/>
        </authorList>
    </citation>
    <scope>NUCLEOTIDE SEQUENCE [LARGE SCALE GENOMIC DNA]</scope>
    <source>
        <strain evidence="18 19">URUG2</strain>
    </source>
</reference>
<dbReference type="RefSeq" id="XP_023630818.1">
    <property type="nucleotide sequence ID" value="XM_023775050.1"/>
</dbReference>
<dbReference type="PANTHER" id="PTHR33048:SF160">
    <property type="entry name" value="SAT4 FAMILY MEMBRANE PROTEIN"/>
    <property type="match status" value="1"/>
</dbReference>
<dbReference type="GO" id="GO:0005576">
    <property type="term" value="C:extracellular region"/>
    <property type="evidence" value="ECO:0007669"/>
    <property type="project" value="UniProtKB-SubCell"/>
</dbReference>
<keyword evidence="10 14" id="KW-0472">Membrane</keyword>
<feature type="transmembrane region" description="Helical" evidence="14">
    <location>
        <begin position="305"/>
        <end position="326"/>
    </location>
</feature>
<evidence type="ECO:0000256" key="8">
    <source>
        <dbReference type="ARBA" id="ARBA00022729"/>
    </source>
</evidence>
<dbReference type="InterPro" id="IPR052337">
    <property type="entry name" value="SAT4-like"/>
</dbReference>
<dbReference type="AlphaFoldDB" id="A0A2D3VMR7"/>
<proteinExistence type="inferred from homology"/>
<gene>
    <name evidence="18" type="ORF">RCC_09811</name>
</gene>
<evidence type="ECO:0000259" key="17">
    <source>
        <dbReference type="Pfam" id="PF20684"/>
    </source>
</evidence>
<dbReference type="GeneID" id="35604871"/>
<dbReference type="GO" id="GO:0098552">
    <property type="term" value="C:side of membrane"/>
    <property type="evidence" value="ECO:0007669"/>
    <property type="project" value="UniProtKB-KW"/>
</dbReference>
<keyword evidence="6" id="KW-0336">GPI-anchor</keyword>
<keyword evidence="6" id="KW-0325">Glycoprotein</keyword>
<evidence type="ECO:0000313" key="18">
    <source>
        <dbReference type="EMBL" id="CZT24094.1"/>
    </source>
</evidence>
<evidence type="ECO:0000256" key="6">
    <source>
        <dbReference type="ARBA" id="ARBA00022622"/>
    </source>
</evidence>
<comment type="subcellular location">
    <subcellularLocation>
        <location evidence="2">Membrane</location>
        <topology evidence="2">Lipid-anchor</topology>
        <topology evidence="2">GPI-anchor</topology>
    </subcellularLocation>
    <subcellularLocation>
        <location evidence="1">Membrane</location>
        <topology evidence="1">Multi-pass membrane protein</topology>
    </subcellularLocation>
    <subcellularLocation>
        <location evidence="3">Secreted</location>
    </subcellularLocation>
</comment>
<accession>A0A2D3VMR7</accession>
<evidence type="ECO:0000256" key="12">
    <source>
        <dbReference type="ARBA" id="ARBA00023288"/>
    </source>
</evidence>
<evidence type="ECO:0000259" key="16">
    <source>
        <dbReference type="Pfam" id="PF05730"/>
    </source>
</evidence>
<protein>
    <submittedName>
        <fullName evidence="18">Uncharacterized protein</fullName>
    </submittedName>
</protein>
<keyword evidence="19" id="KW-1185">Reference proteome</keyword>
<dbReference type="InterPro" id="IPR049326">
    <property type="entry name" value="Rhodopsin_dom_fungi"/>
</dbReference>
<feature type="transmembrane region" description="Helical" evidence="14">
    <location>
        <begin position="273"/>
        <end position="293"/>
    </location>
</feature>
<sequence length="418" mass="45294">MRFSIVGISACLAAVCMASVVAETTSIGDGFNPALFGALPECGASCLHQVGANFACDTNTTCVCTDGSVLHTLDNCFAYMCPSFEAAVSMKVHSLACDAPARDRAPIITGVVVTLFVVASIMMILRMSARCPWIGGPGYGADDYTVLVCYMLAIGMVAFHFVLVANGSGQDFFNLTIPKITNFLFYFYIDQALYAPAIFVSKASMVLLYMRTWPSYGQWTLFRSICWVTLACIIIATVVGEFIGIFYCSPISVAWSLDKEERKDKCVDLATQAFAVAAVSIFLDIVVLMLPISKLVELPISVRQKFALCSVFMAGVIVTALAIVRLNYISAVDADILNVTYEFSIIGMWTMVEVLLSVICVCMPAATGFMRRLCGPSHRFPSRSRSHPTELDQEQLRTLSGSSVGFRGIDAAGKAFTP</sequence>
<keyword evidence="8 15" id="KW-0732">Signal</keyword>
<feature type="transmembrane region" description="Helical" evidence="14">
    <location>
        <begin position="221"/>
        <end position="253"/>
    </location>
</feature>
<evidence type="ECO:0000256" key="10">
    <source>
        <dbReference type="ARBA" id="ARBA00023136"/>
    </source>
</evidence>
<feature type="transmembrane region" description="Helical" evidence="14">
    <location>
        <begin position="346"/>
        <end position="369"/>
    </location>
</feature>
<feature type="chain" id="PRO_5013790316" evidence="15">
    <location>
        <begin position="19"/>
        <end position="418"/>
    </location>
</feature>
<keyword evidence="7 14" id="KW-0812">Transmembrane</keyword>
<organism evidence="18 19">
    <name type="scientific">Ramularia collo-cygni</name>
    <dbReference type="NCBI Taxonomy" id="112498"/>
    <lineage>
        <taxon>Eukaryota</taxon>
        <taxon>Fungi</taxon>
        <taxon>Dikarya</taxon>
        <taxon>Ascomycota</taxon>
        <taxon>Pezizomycotina</taxon>
        <taxon>Dothideomycetes</taxon>
        <taxon>Dothideomycetidae</taxon>
        <taxon>Mycosphaerellales</taxon>
        <taxon>Mycosphaerellaceae</taxon>
        <taxon>Ramularia</taxon>
    </lineage>
</organism>
<feature type="signal peptide" evidence="15">
    <location>
        <begin position="1"/>
        <end position="18"/>
    </location>
</feature>
<feature type="domain" description="Rhodopsin" evidence="17">
    <location>
        <begin position="126"/>
        <end position="371"/>
    </location>
</feature>
<evidence type="ECO:0000256" key="1">
    <source>
        <dbReference type="ARBA" id="ARBA00004141"/>
    </source>
</evidence>
<dbReference type="PANTHER" id="PTHR33048">
    <property type="entry name" value="PTH11-LIKE INTEGRAL MEMBRANE PROTEIN (AFU_ORTHOLOGUE AFUA_5G11245)"/>
    <property type="match status" value="1"/>
</dbReference>
<evidence type="ECO:0000313" key="19">
    <source>
        <dbReference type="Proteomes" id="UP000225277"/>
    </source>
</evidence>
<evidence type="ECO:0000256" key="11">
    <source>
        <dbReference type="ARBA" id="ARBA00023157"/>
    </source>
</evidence>
<evidence type="ECO:0000256" key="3">
    <source>
        <dbReference type="ARBA" id="ARBA00004613"/>
    </source>
</evidence>
<dbReference type="OrthoDB" id="5372266at2759"/>
<evidence type="ECO:0000256" key="14">
    <source>
        <dbReference type="SAM" id="Phobius"/>
    </source>
</evidence>
<comment type="similarity">
    <text evidence="4">Belongs to the RBT5 family.</text>
</comment>
<keyword evidence="12" id="KW-0449">Lipoprotein</keyword>
<name>A0A2D3VMR7_9PEZI</name>
<feature type="domain" description="CFEM" evidence="16">
    <location>
        <begin position="37"/>
        <end position="97"/>
    </location>
</feature>
<comment type="similarity">
    <text evidence="13">Belongs to the SAT4 family.</text>
</comment>
<dbReference type="Pfam" id="PF05730">
    <property type="entry name" value="CFEM"/>
    <property type="match status" value="1"/>
</dbReference>
<feature type="transmembrane region" description="Helical" evidence="14">
    <location>
        <begin position="185"/>
        <end position="209"/>
    </location>
</feature>
<dbReference type="EMBL" id="FJUY01000019">
    <property type="protein sequence ID" value="CZT24094.1"/>
    <property type="molecule type" value="Genomic_DNA"/>
</dbReference>
<keyword evidence="9 14" id="KW-1133">Transmembrane helix</keyword>
<feature type="transmembrane region" description="Helical" evidence="14">
    <location>
        <begin position="146"/>
        <end position="165"/>
    </location>
</feature>
<evidence type="ECO:0000256" key="4">
    <source>
        <dbReference type="ARBA" id="ARBA00010031"/>
    </source>
</evidence>
<dbReference type="Proteomes" id="UP000225277">
    <property type="component" value="Unassembled WGS sequence"/>
</dbReference>
<evidence type="ECO:0000256" key="5">
    <source>
        <dbReference type="ARBA" id="ARBA00022525"/>
    </source>
</evidence>
<evidence type="ECO:0000256" key="13">
    <source>
        <dbReference type="ARBA" id="ARBA00038359"/>
    </source>
</evidence>